<accession>A0AAN6LME9</accession>
<dbReference type="EMBL" id="WVTA01000018">
    <property type="protein sequence ID" value="KAK3197754.1"/>
    <property type="molecule type" value="Genomic_DNA"/>
</dbReference>
<keyword evidence="2" id="KW-1185">Reference proteome</keyword>
<dbReference type="AlphaFoldDB" id="A0AAN6LME9"/>
<organism evidence="1 2">
    <name type="scientific">Pseudopithomyces chartarum</name>
    <dbReference type="NCBI Taxonomy" id="1892770"/>
    <lineage>
        <taxon>Eukaryota</taxon>
        <taxon>Fungi</taxon>
        <taxon>Dikarya</taxon>
        <taxon>Ascomycota</taxon>
        <taxon>Pezizomycotina</taxon>
        <taxon>Dothideomycetes</taxon>
        <taxon>Pleosporomycetidae</taxon>
        <taxon>Pleosporales</taxon>
        <taxon>Massarineae</taxon>
        <taxon>Didymosphaeriaceae</taxon>
        <taxon>Pseudopithomyces</taxon>
    </lineage>
</organism>
<reference evidence="1 2" key="1">
    <citation type="submission" date="2021-02" db="EMBL/GenBank/DDBJ databases">
        <title>Genome assembly of Pseudopithomyces chartarum.</title>
        <authorList>
            <person name="Jauregui R."/>
            <person name="Singh J."/>
            <person name="Voisey C."/>
        </authorList>
    </citation>
    <scope>NUCLEOTIDE SEQUENCE [LARGE SCALE GENOMIC DNA]</scope>
    <source>
        <strain evidence="1 2">AGR01</strain>
    </source>
</reference>
<protein>
    <submittedName>
        <fullName evidence="1">Uncharacterized protein</fullName>
    </submittedName>
</protein>
<comment type="caution">
    <text evidence="1">The sequence shown here is derived from an EMBL/GenBank/DDBJ whole genome shotgun (WGS) entry which is preliminary data.</text>
</comment>
<evidence type="ECO:0000313" key="1">
    <source>
        <dbReference type="EMBL" id="KAK3197754.1"/>
    </source>
</evidence>
<proteinExistence type="predicted"/>
<evidence type="ECO:0000313" key="2">
    <source>
        <dbReference type="Proteomes" id="UP001280581"/>
    </source>
</evidence>
<dbReference type="Proteomes" id="UP001280581">
    <property type="component" value="Unassembled WGS sequence"/>
</dbReference>
<sequence length="120" mass="13016">MINVRMNEFDAYATAGDLPMFGGYCQICMLQSLPTACLLPSPVSPTISPYPTPPTVNPPTANARPCNDPTLHMKPHTTLSTSSHPLTPFALPLYTHILTTDYDIAHFVFLLGTLAGRLSD</sequence>
<gene>
    <name evidence="1" type="ORF">GRF29_216g1195944</name>
</gene>
<name>A0AAN6LME9_9PLEO</name>